<dbReference type="InterPro" id="IPR015943">
    <property type="entry name" value="WD40/YVTN_repeat-like_dom_sf"/>
</dbReference>
<dbReference type="SUPFAM" id="SSF50978">
    <property type="entry name" value="WD40 repeat-like"/>
    <property type="match status" value="1"/>
</dbReference>
<organism evidence="1 2">
    <name type="scientific">Mycena chlorophos</name>
    <name type="common">Agaric fungus</name>
    <name type="synonym">Agaricus chlorophos</name>
    <dbReference type="NCBI Taxonomy" id="658473"/>
    <lineage>
        <taxon>Eukaryota</taxon>
        <taxon>Fungi</taxon>
        <taxon>Dikarya</taxon>
        <taxon>Basidiomycota</taxon>
        <taxon>Agaricomycotina</taxon>
        <taxon>Agaricomycetes</taxon>
        <taxon>Agaricomycetidae</taxon>
        <taxon>Agaricales</taxon>
        <taxon>Marasmiineae</taxon>
        <taxon>Mycenaceae</taxon>
        <taxon>Mycena</taxon>
    </lineage>
</organism>
<keyword evidence="2" id="KW-1185">Reference proteome</keyword>
<dbReference type="Gene3D" id="2.130.10.10">
    <property type="entry name" value="YVTN repeat-like/Quinoprotein amine dehydrogenase"/>
    <property type="match status" value="1"/>
</dbReference>
<protein>
    <recommendedName>
        <fullName evidence="3">WD40 repeat-like protein</fullName>
    </recommendedName>
</protein>
<evidence type="ECO:0008006" key="3">
    <source>
        <dbReference type="Google" id="ProtNLM"/>
    </source>
</evidence>
<dbReference type="InterPro" id="IPR036322">
    <property type="entry name" value="WD40_repeat_dom_sf"/>
</dbReference>
<reference evidence="1" key="1">
    <citation type="submission" date="2014-09" db="EMBL/GenBank/DDBJ databases">
        <title>Genome sequence of the luminous mushroom Mycena chlorophos for searching fungal bioluminescence genes.</title>
        <authorList>
            <person name="Tanaka Y."/>
            <person name="Kasuga D."/>
            <person name="Oba Y."/>
            <person name="Hase S."/>
            <person name="Sato K."/>
            <person name="Oba Y."/>
            <person name="Sakakibara Y."/>
        </authorList>
    </citation>
    <scope>NUCLEOTIDE SEQUENCE</scope>
</reference>
<evidence type="ECO:0000313" key="1">
    <source>
        <dbReference type="EMBL" id="GAT43197.1"/>
    </source>
</evidence>
<sequence length="373" mass="41108">MAQFKPFSKNGQYVHKFDYRGSIGGILSLDAKSGGRWLASGGMYGLEIWDTEDGSQVKWPEKVWQSTRGAVTSVLWVDAQDAKDHALFVGTAKGRLALYASEQYAGKTRFCELFIANLLLAEPSEILDMSFDRESNRLALCVRSGLVVLLRYNHEFHQIDVLHYISFREQGQTVVPKCVAFGAYASNSNERDMTVFSLYGGDIGNAIVVGSHIVIDEPTVGAVLYDGRRKCVAAFKVAATKKMRPRGLAASENGRFIVSASDGGIAFVFDRESTGTQPFDELHVDEGDWVQTIATSTVGGVPTIFVAKSRADLDGDSLISVWQRRPHIVTEAQMEHVLGSLRIVWEYMKIAAIILLVFGAGQYVSELYFPRAG</sequence>
<gene>
    <name evidence="1" type="ORF">MCHLO_00886</name>
</gene>
<dbReference type="Proteomes" id="UP000815677">
    <property type="component" value="Unassembled WGS sequence"/>
</dbReference>
<proteinExistence type="predicted"/>
<name>A0ABQ0KWY7_MYCCL</name>
<accession>A0ABQ0KWY7</accession>
<dbReference type="EMBL" id="DF838701">
    <property type="protein sequence ID" value="GAT43197.1"/>
    <property type="molecule type" value="Genomic_DNA"/>
</dbReference>
<evidence type="ECO:0000313" key="2">
    <source>
        <dbReference type="Proteomes" id="UP000815677"/>
    </source>
</evidence>